<dbReference type="InterPro" id="IPR001636">
    <property type="entry name" value="SAICAR_synth"/>
</dbReference>
<evidence type="ECO:0000256" key="3">
    <source>
        <dbReference type="ARBA" id="ARBA00012217"/>
    </source>
</evidence>
<comment type="similarity">
    <text evidence="2 11">Belongs to the SAICAR synthetase family.</text>
</comment>
<dbReference type="Gene3D" id="3.30.470.20">
    <property type="entry name" value="ATP-grasp fold, B domain"/>
    <property type="match status" value="1"/>
</dbReference>
<dbReference type="SUPFAM" id="SSF56104">
    <property type="entry name" value="SAICAR synthase-like"/>
    <property type="match status" value="1"/>
</dbReference>
<comment type="caution">
    <text evidence="13">The sequence shown here is derived from an EMBL/GenBank/DDBJ whole genome shotgun (WGS) entry which is preliminary data.</text>
</comment>
<dbReference type="InterPro" id="IPR033934">
    <property type="entry name" value="SAICAR_synt_PurC"/>
</dbReference>
<evidence type="ECO:0000256" key="7">
    <source>
        <dbReference type="ARBA" id="ARBA00022755"/>
    </source>
</evidence>
<keyword evidence="7 11" id="KW-0658">Purine biosynthesis</keyword>
<dbReference type="Pfam" id="PF01259">
    <property type="entry name" value="SAICAR_synt"/>
    <property type="match status" value="1"/>
</dbReference>
<evidence type="ECO:0000256" key="11">
    <source>
        <dbReference type="HAMAP-Rule" id="MF_00137"/>
    </source>
</evidence>
<dbReference type="EMBL" id="QFCR01000002">
    <property type="protein sequence ID" value="TNK90937.1"/>
    <property type="molecule type" value="Genomic_DNA"/>
</dbReference>
<keyword evidence="6 11" id="KW-0547">Nucleotide-binding</keyword>
<reference evidence="13 14" key="1">
    <citation type="submission" date="2018-05" db="EMBL/GenBank/DDBJ databases">
        <title>Lactobacillus sanfranciscensis Ah4 draft denome sequence.</title>
        <authorList>
            <person name="Zhang G."/>
        </authorList>
    </citation>
    <scope>NUCLEOTIDE SEQUENCE [LARGE SCALE GENOMIC DNA]</scope>
    <source>
        <strain evidence="13 14">Ah4</strain>
    </source>
</reference>
<dbReference type="GO" id="GO:0006189">
    <property type="term" value="P:'de novo' IMP biosynthetic process"/>
    <property type="evidence" value="ECO:0007669"/>
    <property type="project" value="UniProtKB-UniRule"/>
</dbReference>
<dbReference type="HAMAP" id="MF_00137">
    <property type="entry name" value="SAICAR_synth"/>
    <property type="match status" value="1"/>
</dbReference>
<dbReference type="PANTHER" id="PTHR43599:SF3">
    <property type="entry name" value="SI:DKEY-6E2.2"/>
    <property type="match status" value="1"/>
</dbReference>
<accession>A0A5C4TK01</accession>
<evidence type="ECO:0000313" key="13">
    <source>
        <dbReference type="EMBL" id="TNK90937.1"/>
    </source>
</evidence>
<evidence type="ECO:0000313" key="14">
    <source>
        <dbReference type="Proteomes" id="UP000313312"/>
    </source>
</evidence>
<dbReference type="PROSITE" id="PS01058">
    <property type="entry name" value="SAICAR_SYNTHETASE_2"/>
    <property type="match status" value="1"/>
</dbReference>
<sequence>MKTFKKGEQITEGKAKIMYATDDPEVLWVHSKDQATALNGKKKVAIANKGYYTNHISSLLFNYLNGQGVPTHFISLESDTDVVVKRLKMIPLEVVVRNFASGHFVTRFAVKNMMKLDPPVQEFYYKSDELDDPMINNSQILALKIVDEDQIKFIQAQALKINEDLKALFNRIKIDLVDIKFEFGITSDGQLILGDELSPDNMRLVDQATGKSLDKDVFRKETGNLIDGYAVVLNRLKQELGE</sequence>
<dbReference type="InterPro" id="IPR050089">
    <property type="entry name" value="SAICAR_synthetase"/>
</dbReference>
<dbReference type="AlphaFoldDB" id="A0A5C4TK01"/>
<dbReference type="GO" id="GO:0009236">
    <property type="term" value="P:cobalamin biosynthetic process"/>
    <property type="evidence" value="ECO:0007669"/>
    <property type="project" value="InterPro"/>
</dbReference>
<dbReference type="Gene3D" id="3.30.200.20">
    <property type="entry name" value="Phosphorylase Kinase, domain 1"/>
    <property type="match status" value="1"/>
</dbReference>
<dbReference type="GeneID" id="93160448"/>
<evidence type="ECO:0000256" key="2">
    <source>
        <dbReference type="ARBA" id="ARBA00010190"/>
    </source>
</evidence>
<comment type="pathway">
    <text evidence="1 11">Purine metabolism; IMP biosynthesis via de novo pathway; 5-amino-1-(5-phospho-D-ribosyl)imidazole-4-carboxamide from 5-amino-1-(5-phospho-D-ribosyl)imidazole-4-carboxylate: step 1/2.</text>
</comment>
<gene>
    <name evidence="11" type="primary">purC</name>
    <name evidence="13" type="ORF">DID87_00895</name>
</gene>
<dbReference type="RefSeq" id="WP_056957663.1">
    <property type="nucleotide sequence ID" value="NZ_BAAAXT010000017.1"/>
</dbReference>
<name>A0A5C4TK01_FRUSA</name>
<evidence type="ECO:0000256" key="10">
    <source>
        <dbReference type="ARBA" id="ARBA00048475"/>
    </source>
</evidence>
<organism evidence="13 14">
    <name type="scientific">Fructilactobacillus sanfranciscensis</name>
    <name type="common">Lactobacillus sanfranciscensis</name>
    <dbReference type="NCBI Taxonomy" id="1625"/>
    <lineage>
        <taxon>Bacteria</taxon>
        <taxon>Bacillati</taxon>
        <taxon>Bacillota</taxon>
        <taxon>Bacilli</taxon>
        <taxon>Lactobacillales</taxon>
        <taxon>Lactobacillaceae</taxon>
        <taxon>Fructilactobacillus</taxon>
    </lineage>
</organism>
<dbReference type="UniPathway" id="UPA00074">
    <property type="reaction ID" value="UER00131"/>
</dbReference>
<keyword evidence="8 11" id="KW-0067">ATP-binding</keyword>
<evidence type="ECO:0000256" key="8">
    <source>
        <dbReference type="ARBA" id="ARBA00022840"/>
    </source>
</evidence>
<comment type="catalytic activity">
    <reaction evidence="10 11">
        <text>5-amino-1-(5-phospho-D-ribosyl)imidazole-4-carboxylate + L-aspartate + ATP = (2S)-2-[5-amino-1-(5-phospho-beta-D-ribosyl)imidazole-4-carboxamido]succinate + ADP + phosphate + 2 H(+)</text>
        <dbReference type="Rhea" id="RHEA:22628"/>
        <dbReference type="ChEBI" id="CHEBI:15378"/>
        <dbReference type="ChEBI" id="CHEBI:29991"/>
        <dbReference type="ChEBI" id="CHEBI:30616"/>
        <dbReference type="ChEBI" id="CHEBI:43474"/>
        <dbReference type="ChEBI" id="CHEBI:58443"/>
        <dbReference type="ChEBI" id="CHEBI:77657"/>
        <dbReference type="ChEBI" id="CHEBI:456216"/>
        <dbReference type="EC" id="6.3.2.6"/>
    </reaction>
</comment>
<dbReference type="GO" id="GO:0005524">
    <property type="term" value="F:ATP binding"/>
    <property type="evidence" value="ECO:0007669"/>
    <property type="project" value="UniProtKB-KW"/>
</dbReference>
<dbReference type="InterPro" id="IPR018236">
    <property type="entry name" value="SAICAR_synthetase_CS"/>
</dbReference>
<evidence type="ECO:0000256" key="5">
    <source>
        <dbReference type="ARBA" id="ARBA00022598"/>
    </source>
</evidence>
<feature type="domain" description="SAICAR synthetase/ADE2 N-terminal" evidence="12">
    <location>
        <begin position="10"/>
        <end position="235"/>
    </location>
</feature>
<protein>
    <recommendedName>
        <fullName evidence="4 11">Phosphoribosylaminoimidazole-succinocarboxamide synthase</fullName>
        <ecNumber evidence="3 11">6.3.2.6</ecNumber>
    </recommendedName>
    <alternativeName>
        <fullName evidence="9 11">SAICAR synthetase</fullName>
    </alternativeName>
</protein>
<evidence type="ECO:0000256" key="4">
    <source>
        <dbReference type="ARBA" id="ARBA00016460"/>
    </source>
</evidence>
<proteinExistence type="inferred from homology"/>
<dbReference type="NCBIfam" id="TIGR00081">
    <property type="entry name" value="purC"/>
    <property type="match status" value="1"/>
</dbReference>
<dbReference type="EC" id="6.3.2.6" evidence="3 11"/>
<evidence type="ECO:0000256" key="1">
    <source>
        <dbReference type="ARBA" id="ARBA00004672"/>
    </source>
</evidence>
<dbReference type="PANTHER" id="PTHR43599">
    <property type="entry name" value="MULTIFUNCTIONAL PROTEIN ADE2"/>
    <property type="match status" value="1"/>
</dbReference>
<evidence type="ECO:0000256" key="6">
    <source>
        <dbReference type="ARBA" id="ARBA00022741"/>
    </source>
</evidence>
<dbReference type="CDD" id="cd01415">
    <property type="entry name" value="SAICAR_synt_PurC"/>
    <property type="match status" value="1"/>
</dbReference>
<dbReference type="GO" id="GO:0004639">
    <property type="term" value="F:phosphoribosylaminoimidazolesuccinocarboxamide synthase activity"/>
    <property type="evidence" value="ECO:0007669"/>
    <property type="project" value="UniProtKB-UniRule"/>
</dbReference>
<dbReference type="Proteomes" id="UP000313312">
    <property type="component" value="Unassembled WGS sequence"/>
</dbReference>
<evidence type="ECO:0000256" key="9">
    <source>
        <dbReference type="ARBA" id="ARBA00030409"/>
    </source>
</evidence>
<evidence type="ECO:0000259" key="12">
    <source>
        <dbReference type="Pfam" id="PF01259"/>
    </source>
</evidence>
<dbReference type="InterPro" id="IPR028923">
    <property type="entry name" value="SAICAR_synt/ADE2_N"/>
</dbReference>
<keyword evidence="5 11" id="KW-0436">Ligase</keyword>